<feature type="domain" description="HTH cro/C1-type" evidence="2">
    <location>
        <begin position="7"/>
        <end position="60"/>
    </location>
</feature>
<dbReference type="InterPro" id="IPR001387">
    <property type="entry name" value="Cro/C1-type_HTH"/>
</dbReference>
<dbReference type="Gene3D" id="1.10.260.40">
    <property type="entry name" value="lambda repressor-like DNA-binding domains"/>
    <property type="match status" value="1"/>
</dbReference>
<dbReference type="RefSeq" id="WP_036822902.1">
    <property type="nucleotide sequence ID" value="NZ_AVBF01000063.1"/>
</dbReference>
<dbReference type="SUPFAM" id="SSF47413">
    <property type="entry name" value="lambda repressor-like DNA-binding domains"/>
    <property type="match status" value="1"/>
</dbReference>
<evidence type="ECO:0000259" key="2">
    <source>
        <dbReference type="PROSITE" id="PS50943"/>
    </source>
</evidence>
<evidence type="ECO:0000313" key="3">
    <source>
        <dbReference type="EMBL" id="KGP71452.1"/>
    </source>
</evidence>
<dbReference type="PROSITE" id="PS50943">
    <property type="entry name" value="HTH_CROC1"/>
    <property type="match status" value="1"/>
</dbReference>
<dbReference type="Pfam" id="PF01381">
    <property type="entry name" value="HTH_3"/>
    <property type="match status" value="1"/>
</dbReference>
<dbReference type="Proteomes" id="UP000030147">
    <property type="component" value="Unassembled WGS sequence"/>
</dbReference>
<accession>A0A0A2T6P5</accession>
<evidence type="ECO:0000256" key="1">
    <source>
        <dbReference type="PROSITE-ProRule" id="PRU00339"/>
    </source>
</evidence>
<reference evidence="3 4" key="1">
    <citation type="journal article" date="2015" name="Stand. Genomic Sci.">
        <title>High quality draft genome sequence of the moderately halophilic bacterium Pontibacillus yanchengensis Y32(T) and comparison among Pontibacillus genomes.</title>
        <authorList>
            <person name="Huang J."/>
            <person name="Qiao Z.X."/>
            <person name="Tang J.W."/>
            <person name="Wang G."/>
        </authorList>
    </citation>
    <scope>NUCLEOTIDE SEQUENCE [LARGE SCALE GENOMIC DNA]</scope>
    <source>
        <strain evidence="3 4">Y32</strain>
    </source>
</reference>
<feature type="repeat" description="TPR" evidence="1">
    <location>
        <begin position="270"/>
        <end position="303"/>
    </location>
</feature>
<dbReference type="SUPFAM" id="SSF48452">
    <property type="entry name" value="TPR-like"/>
    <property type="match status" value="1"/>
</dbReference>
<organism evidence="3 4">
    <name type="scientific">Pontibacillus yanchengensis Y32</name>
    <dbReference type="NCBI Taxonomy" id="1385514"/>
    <lineage>
        <taxon>Bacteria</taxon>
        <taxon>Bacillati</taxon>
        <taxon>Bacillota</taxon>
        <taxon>Bacilli</taxon>
        <taxon>Bacillales</taxon>
        <taxon>Bacillaceae</taxon>
        <taxon>Pontibacillus</taxon>
    </lineage>
</organism>
<dbReference type="SMART" id="SM00028">
    <property type="entry name" value="TPR"/>
    <property type="match status" value="3"/>
</dbReference>
<keyword evidence="1" id="KW-0802">TPR repeat</keyword>
<dbReference type="Pfam" id="PF13424">
    <property type="entry name" value="TPR_12"/>
    <property type="match status" value="1"/>
</dbReference>
<dbReference type="SMART" id="SM00530">
    <property type="entry name" value="HTH_XRE"/>
    <property type="match status" value="1"/>
</dbReference>
<dbReference type="CDD" id="cd00093">
    <property type="entry name" value="HTH_XRE"/>
    <property type="match status" value="1"/>
</dbReference>
<name>A0A0A2T6P5_9BACI</name>
<dbReference type="eggNOG" id="COG1396">
    <property type="taxonomic scope" value="Bacteria"/>
</dbReference>
<evidence type="ECO:0000313" key="4">
    <source>
        <dbReference type="Proteomes" id="UP000030147"/>
    </source>
</evidence>
<dbReference type="Gene3D" id="1.25.40.10">
    <property type="entry name" value="Tetratricopeptide repeat domain"/>
    <property type="match status" value="1"/>
</dbReference>
<dbReference type="EMBL" id="AVBF01000063">
    <property type="protein sequence ID" value="KGP71452.1"/>
    <property type="molecule type" value="Genomic_DNA"/>
</dbReference>
<protein>
    <recommendedName>
        <fullName evidence="2">HTH cro/C1-type domain-containing protein</fullName>
    </recommendedName>
</protein>
<dbReference type="PROSITE" id="PS50005">
    <property type="entry name" value="TPR"/>
    <property type="match status" value="1"/>
</dbReference>
<comment type="caution">
    <text evidence="3">The sequence shown here is derived from an EMBL/GenBank/DDBJ whole genome shotgun (WGS) entry which is preliminary data.</text>
</comment>
<proteinExistence type="predicted"/>
<dbReference type="STRING" id="1385514.N782_19255"/>
<gene>
    <name evidence="3" type="ORF">N782_19255</name>
</gene>
<dbReference type="AlphaFoldDB" id="A0A0A2T6P5"/>
<sequence length="422" mass="49547">MKIGDLIKYYRKSIGYTQSELADSICSIPYLSKVENNKLYPNDVIKNKLAEKLNVNFINLIKIDESEILEKLHKLLGFIEKKDVDSCKELYEEISSKISLHVFERNYNYFLYLLCQLRYFQLVGWENEHHKNQVVSEIRNNADLFPEDLMYDYYKQLGVFYVLNGHNSSAKTCLLEANNGLKAPHTDDPELFYYLAMTFSKLKQNYVSIEYAERALTIFQDRLNVERMLDTNFLLAINYNLTGNYQKAEKKLLSIIHTVSSKENHVTMLSMAYHNLGYVRKNQSRYSEAIEFLNRSLQLKNGGNNALASLHLKAYTYFLMNRYQDSQTTVEEGYRLAKQKDSEKFKLKFFVLDHRLHHTLSSSECLNTMEQVVIPYFKNNGQHGDLLMYVELLADAMYEIKEYRKASVYYKMAFEILKGESE</sequence>
<dbReference type="InterPro" id="IPR011990">
    <property type="entry name" value="TPR-like_helical_dom_sf"/>
</dbReference>
<dbReference type="OrthoDB" id="252257at2"/>
<keyword evidence="4" id="KW-1185">Reference proteome</keyword>
<dbReference type="InterPro" id="IPR010982">
    <property type="entry name" value="Lambda_DNA-bd_dom_sf"/>
</dbReference>
<dbReference type="InterPro" id="IPR019734">
    <property type="entry name" value="TPR_rpt"/>
</dbReference>
<dbReference type="GO" id="GO:0003677">
    <property type="term" value="F:DNA binding"/>
    <property type="evidence" value="ECO:0007669"/>
    <property type="project" value="InterPro"/>
</dbReference>